<feature type="transmembrane region" description="Helical" evidence="5">
    <location>
        <begin position="129"/>
        <end position="156"/>
    </location>
</feature>
<dbReference type="AlphaFoldDB" id="A0AAW2YWU0"/>
<evidence type="ECO:0000313" key="7">
    <source>
        <dbReference type="Proteomes" id="UP001431209"/>
    </source>
</evidence>
<accession>A0AAW2YWU0</accession>
<dbReference type="Proteomes" id="UP001431209">
    <property type="component" value="Unassembled WGS sequence"/>
</dbReference>
<feature type="non-terminal residue" evidence="6">
    <location>
        <position position="284"/>
    </location>
</feature>
<sequence length="284" mass="32044">MIFLLGLTFIPGIIICYTPQIITLLKKRHTLGVSFYSLLISNANGFTGTLNVLAMNVGDLRNCRRDTLGCLSLISIISQICLSWVFGVLIYACYMIFFTDSNHYILKNNRVEKIPNTPPRIKSRQWIACVLWTLLSIAMFAIFVIIYLSFIFVFGLDGSATLIYGSSMGYLTAALNIIQWLPQIFITIRSRGSGSLSIPGIFINVIGNWGQSIYMIYENQDPSVYASLIVCSVQVTVLFILLIFFDTIYPYLSKIRNKSRAPMLNVTLDEIIPSMDVETMYNKV</sequence>
<feature type="transmembrane region" description="Helical" evidence="5">
    <location>
        <begin position="73"/>
        <end position="97"/>
    </location>
</feature>
<evidence type="ECO:0000256" key="3">
    <source>
        <dbReference type="ARBA" id="ARBA00022989"/>
    </source>
</evidence>
<evidence type="ECO:0000256" key="5">
    <source>
        <dbReference type="SAM" id="Phobius"/>
    </source>
</evidence>
<dbReference type="InterPro" id="IPR006603">
    <property type="entry name" value="PQ-loop_rpt"/>
</dbReference>
<dbReference type="SMART" id="SM00679">
    <property type="entry name" value="CTNS"/>
    <property type="match status" value="2"/>
</dbReference>
<evidence type="ECO:0000313" key="6">
    <source>
        <dbReference type="EMBL" id="KAL0480757.1"/>
    </source>
</evidence>
<keyword evidence="2 5" id="KW-0812">Transmembrane</keyword>
<evidence type="ECO:0000256" key="1">
    <source>
        <dbReference type="ARBA" id="ARBA00004141"/>
    </source>
</evidence>
<protein>
    <submittedName>
        <fullName evidence="6">Uncharacterized protein</fullName>
    </submittedName>
</protein>
<feature type="transmembrane region" description="Helical" evidence="5">
    <location>
        <begin position="223"/>
        <end position="252"/>
    </location>
</feature>
<evidence type="ECO:0000256" key="2">
    <source>
        <dbReference type="ARBA" id="ARBA00022692"/>
    </source>
</evidence>
<dbReference type="Gene3D" id="1.20.1280.290">
    <property type="match status" value="1"/>
</dbReference>
<dbReference type="EMBL" id="JAOPGA020000687">
    <property type="protein sequence ID" value="KAL0480757.1"/>
    <property type="molecule type" value="Genomic_DNA"/>
</dbReference>
<keyword evidence="4 5" id="KW-0472">Membrane</keyword>
<reference evidence="6 7" key="1">
    <citation type="submission" date="2024-03" db="EMBL/GenBank/DDBJ databases">
        <title>The Acrasis kona genome and developmental transcriptomes reveal deep origins of eukaryotic multicellular pathways.</title>
        <authorList>
            <person name="Sheikh S."/>
            <person name="Fu C.-J."/>
            <person name="Brown M.W."/>
            <person name="Baldauf S.L."/>
        </authorList>
    </citation>
    <scope>NUCLEOTIDE SEQUENCE [LARGE SCALE GENOMIC DNA]</scope>
    <source>
        <strain evidence="6 7">ATCC MYA-3509</strain>
    </source>
</reference>
<organism evidence="6 7">
    <name type="scientific">Acrasis kona</name>
    <dbReference type="NCBI Taxonomy" id="1008807"/>
    <lineage>
        <taxon>Eukaryota</taxon>
        <taxon>Discoba</taxon>
        <taxon>Heterolobosea</taxon>
        <taxon>Tetramitia</taxon>
        <taxon>Eutetramitia</taxon>
        <taxon>Acrasidae</taxon>
        <taxon>Acrasis</taxon>
    </lineage>
</organism>
<evidence type="ECO:0000256" key="4">
    <source>
        <dbReference type="ARBA" id="ARBA00023136"/>
    </source>
</evidence>
<dbReference type="Pfam" id="PF04193">
    <property type="entry name" value="PQ-loop"/>
    <property type="match status" value="2"/>
</dbReference>
<keyword evidence="7" id="KW-1185">Reference proteome</keyword>
<feature type="transmembrane region" description="Helical" evidence="5">
    <location>
        <begin position="162"/>
        <end position="182"/>
    </location>
</feature>
<comment type="caution">
    <text evidence="6">The sequence shown here is derived from an EMBL/GenBank/DDBJ whole genome shotgun (WGS) entry which is preliminary data.</text>
</comment>
<keyword evidence="3 5" id="KW-1133">Transmembrane helix</keyword>
<feature type="transmembrane region" description="Helical" evidence="5">
    <location>
        <begin position="194"/>
        <end position="217"/>
    </location>
</feature>
<comment type="subcellular location">
    <subcellularLocation>
        <location evidence="1">Membrane</location>
        <topology evidence="1">Multi-pass membrane protein</topology>
    </subcellularLocation>
</comment>
<feature type="transmembrane region" description="Helical" evidence="5">
    <location>
        <begin position="6"/>
        <end position="25"/>
    </location>
</feature>
<name>A0AAW2YWU0_9EUKA</name>
<dbReference type="GO" id="GO:0016020">
    <property type="term" value="C:membrane"/>
    <property type="evidence" value="ECO:0007669"/>
    <property type="project" value="UniProtKB-SubCell"/>
</dbReference>
<gene>
    <name evidence="6" type="ORF">AKO1_006907</name>
</gene>
<proteinExistence type="predicted"/>